<dbReference type="EMBL" id="BARW01007118">
    <property type="protein sequence ID" value="GAI84778.1"/>
    <property type="molecule type" value="Genomic_DNA"/>
</dbReference>
<dbReference type="AlphaFoldDB" id="X1RVS1"/>
<feature type="non-terminal residue" evidence="3">
    <location>
        <position position="420"/>
    </location>
</feature>
<feature type="domain" description="Lactate racemase C-terminal" evidence="2">
    <location>
        <begin position="273"/>
        <end position="414"/>
    </location>
</feature>
<dbReference type="Gene3D" id="3.90.226.30">
    <property type="match status" value="1"/>
</dbReference>
<dbReference type="InterPro" id="IPR047926">
    <property type="entry name" value="Ni_dep_LarA"/>
</dbReference>
<evidence type="ECO:0000313" key="3">
    <source>
        <dbReference type="EMBL" id="GAI84778.1"/>
    </source>
</evidence>
<dbReference type="Gene3D" id="3.40.50.11440">
    <property type="match status" value="1"/>
</dbReference>
<sequence>MKISVPYGDQKIYFSLPEENLAEILAPKTVVLRKSEEKEIFEAINNPIGTRKLGEMVRPSDKIVILCEDISRFAHTDKILIYLLNYLNNYRIKDKNISMIIALGSHRPMTKREIKKKVGEEVFARIKVKNSEFKDKKNLVDMGFAPGNVKMWIDKRVISADIKIGVGSIVPHPALGYTGGGKIIFPGVAGEETVAQLHLRSALFGGNIMGWADNPIRKEMEEWVKTMGLDFIVNAVVTPENKTYKIIAGDFVEAHRRGVIYAQEIYEIIAREKVDVAIVSSHTADWDLWQGAKGVIAGERIVKNEGTLILLAPCFEGIGPHSSYIDYIGSDSCEKFIREAWEGKMDKKEILPLSVGALIARIRKRIKLSLISDGITYEDAKRAKFDYFENIEEALDNVFQQYGEGIRISVMPYGGDSYSY</sequence>
<dbReference type="PANTHER" id="PTHR33171">
    <property type="entry name" value="LAR_N DOMAIN-CONTAINING PROTEIN"/>
    <property type="match status" value="1"/>
</dbReference>
<dbReference type="NCBIfam" id="NF033504">
    <property type="entry name" value="Ni_dep_LarA"/>
    <property type="match status" value="1"/>
</dbReference>
<dbReference type="InterPro" id="IPR018657">
    <property type="entry name" value="LarA-like_N"/>
</dbReference>
<organism evidence="3">
    <name type="scientific">marine sediment metagenome</name>
    <dbReference type="NCBI Taxonomy" id="412755"/>
    <lineage>
        <taxon>unclassified sequences</taxon>
        <taxon>metagenomes</taxon>
        <taxon>ecological metagenomes</taxon>
    </lineage>
</organism>
<protein>
    <submittedName>
        <fullName evidence="3">Uncharacterized protein</fullName>
    </submittedName>
</protein>
<dbReference type="GO" id="GO:0050043">
    <property type="term" value="F:lactate racemase activity"/>
    <property type="evidence" value="ECO:0007669"/>
    <property type="project" value="InterPro"/>
</dbReference>
<dbReference type="Pfam" id="PF09861">
    <property type="entry name" value="Lar_N"/>
    <property type="match status" value="1"/>
</dbReference>
<dbReference type="InterPro" id="IPR043166">
    <property type="entry name" value="LarA-like_C"/>
</dbReference>
<comment type="caution">
    <text evidence="3">The sequence shown here is derived from an EMBL/GenBank/DDBJ whole genome shotgun (WGS) entry which is preliminary data.</text>
</comment>
<dbReference type="Pfam" id="PF21113">
    <property type="entry name" value="LarA_C"/>
    <property type="match status" value="1"/>
</dbReference>
<dbReference type="PANTHER" id="PTHR33171:SF17">
    <property type="entry name" value="LARA-LIKE N-TERMINAL DOMAIN-CONTAINING PROTEIN"/>
    <property type="match status" value="1"/>
</dbReference>
<evidence type="ECO:0000259" key="1">
    <source>
        <dbReference type="Pfam" id="PF09861"/>
    </source>
</evidence>
<dbReference type="InterPro" id="IPR048068">
    <property type="entry name" value="LarA-like"/>
</dbReference>
<gene>
    <name evidence="3" type="ORF">S12H4_14885</name>
</gene>
<evidence type="ECO:0000259" key="2">
    <source>
        <dbReference type="Pfam" id="PF21113"/>
    </source>
</evidence>
<reference evidence="3" key="1">
    <citation type="journal article" date="2014" name="Front. Microbiol.">
        <title>High frequency of phylogenetically diverse reductive dehalogenase-homologous genes in deep subseafloor sedimentary metagenomes.</title>
        <authorList>
            <person name="Kawai M."/>
            <person name="Futagami T."/>
            <person name="Toyoda A."/>
            <person name="Takaki Y."/>
            <person name="Nishi S."/>
            <person name="Hori S."/>
            <person name="Arai W."/>
            <person name="Tsubouchi T."/>
            <person name="Morono Y."/>
            <person name="Uchiyama I."/>
            <person name="Ito T."/>
            <person name="Fujiyama A."/>
            <person name="Inagaki F."/>
            <person name="Takami H."/>
        </authorList>
    </citation>
    <scope>NUCLEOTIDE SEQUENCE</scope>
    <source>
        <strain evidence="3">Expedition CK06-06</strain>
    </source>
</reference>
<accession>X1RVS1</accession>
<proteinExistence type="predicted"/>
<dbReference type="InterPro" id="IPR048520">
    <property type="entry name" value="LarA_C"/>
</dbReference>
<feature type="domain" description="LarA-like N-terminal" evidence="1">
    <location>
        <begin position="7"/>
        <end position="200"/>
    </location>
</feature>
<name>X1RVS1_9ZZZZ</name>